<accession>A0A2L2TQ80</accession>
<sequence>MMQNIIPQVPSHFTKVFYIPKHNENVSNFAVYDISEQYSDKIGKLPMGSEDYKVELCILPKPNGEHVGDNARFLVDVGSDNTSMSVRERTLGQDPVEAQVFRSLPKPQNDEYFVHTHTGSTSARSSGRLAFPLPEKHMKKEIIRYPYLAFTDDIFSNNHAEHSQYEWQVHPDEKGALRYELVNFEEKSSEDRDHSILAIYHHHGFENDLPTSHSHGVLLLPSTSTSEFDISVLSSLLAILSAVRQQARLKKRSRIRCLMGCI</sequence>
<dbReference type="STRING" id="56646.A0A2L2TQ80"/>
<dbReference type="AlphaFoldDB" id="A0A2L2TQ80"/>
<evidence type="ECO:0000313" key="1">
    <source>
        <dbReference type="EMBL" id="CEI61695.1"/>
    </source>
</evidence>
<name>A0A2L2TQ80_9HYPO</name>
<reference evidence="2" key="1">
    <citation type="submission" date="2014-10" db="EMBL/GenBank/DDBJ databases">
        <authorList>
            <person name="King R."/>
        </authorList>
    </citation>
    <scope>NUCLEOTIDE SEQUENCE [LARGE SCALE GENOMIC DNA]</scope>
    <source>
        <strain evidence="2">A3/5</strain>
    </source>
</reference>
<proteinExistence type="predicted"/>
<dbReference type="EMBL" id="LN649230">
    <property type="protein sequence ID" value="CEI61695.1"/>
    <property type="molecule type" value="Genomic_DNA"/>
</dbReference>
<dbReference type="Proteomes" id="UP000245910">
    <property type="component" value="Chromosome II"/>
</dbReference>
<protein>
    <submittedName>
        <fullName evidence="1">Uncharacterized protein</fullName>
    </submittedName>
</protein>
<organism evidence="1 2">
    <name type="scientific">Fusarium venenatum</name>
    <dbReference type="NCBI Taxonomy" id="56646"/>
    <lineage>
        <taxon>Eukaryota</taxon>
        <taxon>Fungi</taxon>
        <taxon>Dikarya</taxon>
        <taxon>Ascomycota</taxon>
        <taxon>Pezizomycotina</taxon>
        <taxon>Sordariomycetes</taxon>
        <taxon>Hypocreomycetidae</taxon>
        <taxon>Hypocreales</taxon>
        <taxon>Nectriaceae</taxon>
        <taxon>Fusarium</taxon>
    </lineage>
</organism>
<keyword evidence="2" id="KW-1185">Reference proteome</keyword>
<evidence type="ECO:0000313" key="2">
    <source>
        <dbReference type="Proteomes" id="UP000245910"/>
    </source>
</evidence>